<comment type="caution">
    <text evidence="2">The sequence shown here is derived from an EMBL/GenBank/DDBJ whole genome shotgun (WGS) entry which is preliminary data.</text>
</comment>
<keyword evidence="1" id="KW-0865">Zymogen</keyword>
<accession>A0ABV2AQB8</accession>
<dbReference type="EMBL" id="JBDODL010001865">
    <property type="protein sequence ID" value="MES1921860.1"/>
    <property type="molecule type" value="Genomic_DNA"/>
</dbReference>
<evidence type="ECO:0000313" key="2">
    <source>
        <dbReference type="EMBL" id="MES1921860.1"/>
    </source>
</evidence>
<dbReference type="Proteomes" id="UP001439008">
    <property type="component" value="Unassembled WGS sequence"/>
</dbReference>
<dbReference type="SUPFAM" id="SSF56235">
    <property type="entry name" value="N-terminal nucleophile aminohydrolases (Ntn hydrolases)"/>
    <property type="match status" value="1"/>
</dbReference>
<keyword evidence="3" id="KW-1185">Reference proteome</keyword>
<sequence>MSLHKQKAPLNSTIPLPPKNYHKIIDIKQNRKPDNKQYLSFARNPFSPKSFENPIEPAIKYAHGTTTLAFKIKDAVIVAVDSRSSMGSSYISSNNVKKIVPVAKNILCTIAGGAADCMYWARYVGVQVFSLIR</sequence>
<proteinExistence type="predicted"/>
<evidence type="ECO:0000256" key="1">
    <source>
        <dbReference type="ARBA" id="ARBA00023145"/>
    </source>
</evidence>
<gene>
    <name evidence="2" type="ORF">MHBO_003395</name>
</gene>
<dbReference type="PANTHER" id="PTHR32194:SF3">
    <property type="entry name" value="PROTEASOME SUBUNIT BETA"/>
    <property type="match status" value="1"/>
</dbReference>
<dbReference type="InterPro" id="IPR001353">
    <property type="entry name" value="Proteasome_sua/b"/>
</dbReference>
<dbReference type="InterPro" id="IPR029055">
    <property type="entry name" value="Ntn_hydrolases_N"/>
</dbReference>
<reference evidence="2 3" key="1">
    <citation type="journal article" date="2024" name="BMC Biol.">
        <title>Comparative genomics of Ascetosporea gives new insight into the evolutionary basis for animal parasitism in Rhizaria.</title>
        <authorList>
            <person name="Hiltunen Thoren M."/>
            <person name="Onut-Brannstrom I."/>
            <person name="Alfjorden A."/>
            <person name="Peckova H."/>
            <person name="Swords F."/>
            <person name="Hooper C."/>
            <person name="Holzer A.S."/>
            <person name="Bass D."/>
            <person name="Burki F."/>
        </authorList>
    </citation>
    <scope>NUCLEOTIDE SEQUENCE [LARGE SCALE GENOMIC DNA]</scope>
    <source>
        <strain evidence="2">20-A016</strain>
    </source>
</reference>
<dbReference type="Gene3D" id="3.60.20.10">
    <property type="entry name" value="Glutamine Phosphoribosylpyrophosphate, subunit 1, domain 1"/>
    <property type="match status" value="1"/>
</dbReference>
<dbReference type="InterPro" id="IPR023333">
    <property type="entry name" value="Proteasome_suB-type"/>
</dbReference>
<dbReference type="Pfam" id="PF00227">
    <property type="entry name" value="Proteasome"/>
    <property type="match status" value="1"/>
</dbReference>
<dbReference type="PANTHER" id="PTHR32194">
    <property type="entry name" value="METALLOPROTEASE TLDD"/>
    <property type="match status" value="1"/>
</dbReference>
<protein>
    <submittedName>
        <fullName evidence="2">Uncharacterized protein</fullName>
    </submittedName>
</protein>
<name>A0ABV2AQB8_9EUKA</name>
<evidence type="ECO:0000313" key="3">
    <source>
        <dbReference type="Proteomes" id="UP001439008"/>
    </source>
</evidence>
<organism evidence="2 3">
    <name type="scientific">Bonamia ostreae</name>
    <dbReference type="NCBI Taxonomy" id="126728"/>
    <lineage>
        <taxon>Eukaryota</taxon>
        <taxon>Sar</taxon>
        <taxon>Rhizaria</taxon>
        <taxon>Endomyxa</taxon>
        <taxon>Ascetosporea</taxon>
        <taxon>Haplosporida</taxon>
        <taxon>Bonamia</taxon>
    </lineage>
</organism>